<evidence type="ECO:0008006" key="3">
    <source>
        <dbReference type="Google" id="ProtNLM"/>
    </source>
</evidence>
<dbReference type="KEGG" id="psti:SOO65_18745"/>
<gene>
    <name evidence="1" type="ORF">SOO65_18745</name>
</gene>
<proteinExistence type="predicted"/>
<protein>
    <recommendedName>
        <fullName evidence="3">Histidine kinase</fullName>
    </recommendedName>
</protein>
<dbReference type="AlphaFoldDB" id="A0AAX4HN65"/>
<keyword evidence="2" id="KW-1185">Reference proteome</keyword>
<organism evidence="1 2">
    <name type="scientific">Peredibacter starrii</name>
    <dbReference type="NCBI Taxonomy" id="28202"/>
    <lineage>
        <taxon>Bacteria</taxon>
        <taxon>Pseudomonadati</taxon>
        <taxon>Bdellovibrionota</taxon>
        <taxon>Bacteriovoracia</taxon>
        <taxon>Bacteriovoracales</taxon>
        <taxon>Bacteriovoracaceae</taxon>
        <taxon>Peredibacter</taxon>
    </lineage>
</organism>
<dbReference type="Proteomes" id="UP001324634">
    <property type="component" value="Chromosome"/>
</dbReference>
<dbReference type="EMBL" id="CP139487">
    <property type="protein sequence ID" value="WPU64735.1"/>
    <property type="molecule type" value="Genomic_DNA"/>
</dbReference>
<name>A0AAX4HN65_9BACT</name>
<evidence type="ECO:0000313" key="1">
    <source>
        <dbReference type="EMBL" id="WPU64735.1"/>
    </source>
</evidence>
<sequence length="71" mass="8153">MADQKREREFIHALASPLAGIEMILESVMDDIQDKGEDPEGYGERVREALNGLEKLKILLKERREEVLSDK</sequence>
<reference evidence="1 2" key="1">
    <citation type="submission" date="2023-11" db="EMBL/GenBank/DDBJ databases">
        <title>Peredibacter starrii A3.12.</title>
        <authorList>
            <person name="Mitchell R.J."/>
        </authorList>
    </citation>
    <scope>NUCLEOTIDE SEQUENCE [LARGE SCALE GENOMIC DNA]</scope>
    <source>
        <strain evidence="1 2">A3.12</strain>
    </source>
</reference>
<accession>A0AAX4HN65</accession>
<dbReference type="RefSeq" id="WP_321394077.1">
    <property type="nucleotide sequence ID" value="NZ_CP139487.1"/>
</dbReference>
<evidence type="ECO:0000313" key="2">
    <source>
        <dbReference type="Proteomes" id="UP001324634"/>
    </source>
</evidence>